<dbReference type="GO" id="GO:0016746">
    <property type="term" value="F:acyltransferase activity"/>
    <property type="evidence" value="ECO:0007669"/>
    <property type="project" value="UniProtKB-KW"/>
</dbReference>
<dbReference type="InterPro" id="IPR041561">
    <property type="entry name" value="PglD_N"/>
</dbReference>
<dbReference type="Proteomes" id="UP001184861">
    <property type="component" value="Unassembled WGS sequence"/>
</dbReference>
<dbReference type="InterPro" id="IPR020019">
    <property type="entry name" value="AcTrfase_PglD-like"/>
</dbReference>
<reference evidence="11" key="1">
    <citation type="submission" date="2023-07" db="EMBL/GenBank/DDBJ databases">
        <title>Sorghum-associated microbial communities from plants grown in Nebraska, USA.</title>
        <authorList>
            <person name="Schachtman D."/>
        </authorList>
    </citation>
    <scope>NUCLEOTIDE SEQUENCE</scope>
    <source>
        <strain evidence="11">DS2360</strain>
    </source>
</reference>
<keyword evidence="6" id="KW-0457">Lysine biosynthesis</keyword>
<organism evidence="11 12">
    <name type="scientific">Chryseobacterium rhizosphaerae</name>
    <dbReference type="NCBI Taxonomy" id="395937"/>
    <lineage>
        <taxon>Bacteria</taxon>
        <taxon>Pseudomonadati</taxon>
        <taxon>Bacteroidota</taxon>
        <taxon>Flavobacteriia</taxon>
        <taxon>Flavobacteriales</taxon>
        <taxon>Weeksellaceae</taxon>
        <taxon>Chryseobacterium group</taxon>
        <taxon>Chryseobacterium</taxon>
    </lineage>
</organism>
<evidence type="ECO:0000256" key="9">
    <source>
        <dbReference type="PIRSR" id="PIRSR620019-2"/>
    </source>
</evidence>
<evidence type="ECO:0000256" key="1">
    <source>
        <dbReference type="ARBA" id="ARBA00007274"/>
    </source>
</evidence>
<dbReference type="Pfam" id="PF17836">
    <property type="entry name" value="PglD_N"/>
    <property type="match status" value="1"/>
</dbReference>
<comment type="similarity">
    <text evidence="1">Belongs to the transferase hexapeptide repeat family.</text>
</comment>
<evidence type="ECO:0000256" key="2">
    <source>
        <dbReference type="ARBA" id="ARBA00022605"/>
    </source>
</evidence>
<dbReference type="AlphaFoldDB" id="A0AAE3YAF9"/>
<evidence type="ECO:0000256" key="3">
    <source>
        <dbReference type="ARBA" id="ARBA00022679"/>
    </source>
</evidence>
<dbReference type="InterPro" id="IPR001451">
    <property type="entry name" value="Hexapep"/>
</dbReference>
<dbReference type="PANTHER" id="PTHR43300">
    <property type="entry name" value="ACETYLTRANSFERASE"/>
    <property type="match status" value="1"/>
</dbReference>
<accession>A0AAE3YAF9</accession>
<keyword evidence="4" id="KW-0677">Repeat</keyword>
<dbReference type="EMBL" id="JAVDQY010000002">
    <property type="protein sequence ID" value="MDR6526977.1"/>
    <property type="molecule type" value="Genomic_DNA"/>
</dbReference>
<dbReference type="CDD" id="cd03360">
    <property type="entry name" value="LbH_AT_putative"/>
    <property type="match status" value="1"/>
</dbReference>
<keyword evidence="2" id="KW-0028">Amino-acid biosynthesis</keyword>
<dbReference type="SUPFAM" id="SSF51161">
    <property type="entry name" value="Trimeric LpxA-like enzymes"/>
    <property type="match status" value="1"/>
</dbReference>
<dbReference type="Gene3D" id="2.160.10.10">
    <property type="entry name" value="Hexapeptide repeat proteins"/>
    <property type="match status" value="1"/>
</dbReference>
<evidence type="ECO:0000313" key="12">
    <source>
        <dbReference type="Proteomes" id="UP001184861"/>
    </source>
</evidence>
<comment type="caution">
    <text evidence="11">The sequence shown here is derived from an EMBL/GenBank/DDBJ whole genome shotgun (WGS) entry which is preliminary data.</text>
</comment>
<evidence type="ECO:0000256" key="4">
    <source>
        <dbReference type="ARBA" id="ARBA00022737"/>
    </source>
</evidence>
<evidence type="ECO:0000259" key="10">
    <source>
        <dbReference type="Pfam" id="PF17836"/>
    </source>
</evidence>
<evidence type="ECO:0000256" key="8">
    <source>
        <dbReference type="PIRSR" id="PIRSR620019-1"/>
    </source>
</evidence>
<dbReference type="GO" id="GO:0009085">
    <property type="term" value="P:lysine biosynthetic process"/>
    <property type="evidence" value="ECO:0007669"/>
    <property type="project" value="UniProtKB-KW"/>
</dbReference>
<dbReference type="NCBIfam" id="TIGR03570">
    <property type="entry name" value="NeuD_NnaD"/>
    <property type="match status" value="1"/>
</dbReference>
<keyword evidence="5" id="KW-0220">Diaminopimelate biosynthesis</keyword>
<dbReference type="RefSeq" id="WP_309946410.1">
    <property type="nucleotide sequence ID" value="NZ_JAVDQY010000002.1"/>
</dbReference>
<evidence type="ECO:0000256" key="5">
    <source>
        <dbReference type="ARBA" id="ARBA00022915"/>
    </source>
</evidence>
<dbReference type="Pfam" id="PF00132">
    <property type="entry name" value="Hexapep"/>
    <property type="match status" value="1"/>
</dbReference>
<sequence>MLIIGAKGFAKEVLEVCHQNSELDNLAFYDDVNDDVTGKLYDKFPILKSIEEAVEYIKYTDNRFTIGIGNPNLRQKLYNKFTEIGGIFTSTIATTSIIGHYENIIGEGCNIMQSTVITNDVKIGKGVIINQISSIGHDVSIGDFVEICPNVSISGNCFIGEKTFIGTNAVVLPKVTIGTNVIIGAGSVVTKDIPDHCTAVGIPARILTKN</sequence>
<dbReference type="InterPro" id="IPR011004">
    <property type="entry name" value="Trimer_LpxA-like_sf"/>
</dbReference>
<protein>
    <submittedName>
        <fullName evidence="11">Sugar O-acyltransferase (Sialic acid O-acetyltransferase NeuD family)</fullName>
    </submittedName>
</protein>
<proteinExistence type="inferred from homology"/>
<evidence type="ECO:0000313" key="11">
    <source>
        <dbReference type="EMBL" id="MDR6526977.1"/>
    </source>
</evidence>
<name>A0AAE3YAF9_9FLAO</name>
<dbReference type="InterPro" id="IPR018357">
    <property type="entry name" value="Hexapep_transf_CS"/>
</dbReference>
<dbReference type="Gene3D" id="3.40.50.20">
    <property type="match status" value="1"/>
</dbReference>
<evidence type="ECO:0000256" key="6">
    <source>
        <dbReference type="ARBA" id="ARBA00023154"/>
    </source>
</evidence>
<feature type="domain" description="PglD N-terminal" evidence="10">
    <location>
        <begin position="2"/>
        <end position="81"/>
    </location>
</feature>
<evidence type="ECO:0000256" key="7">
    <source>
        <dbReference type="ARBA" id="ARBA00023315"/>
    </source>
</evidence>
<dbReference type="PANTHER" id="PTHR43300:SF10">
    <property type="entry name" value="2,3,4,5-TETRAHYDROPYRIDINE-2,6-DICARBOXYLATE N-ACETYLTRANSFERASE"/>
    <property type="match status" value="1"/>
</dbReference>
<dbReference type="GO" id="GO:0019877">
    <property type="term" value="P:diaminopimelate biosynthetic process"/>
    <property type="evidence" value="ECO:0007669"/>
    <property type="project" value="UniProtKB-KW"/>
</dbReference>
<dbReference type="InterPro" id="IPR050179">
    <property type="entry name" value="Trans_hexapeptide_repeat"/>
</dbReference>
<keyword evidence="7" id="KW-0012">Acyltransferase</keyword>
<feature type="binding site" evidence="9">
    <location>
        <position position="69"/>
    </location>
    <ligand>
        <name>substrate</name>
    </ligand>
</feature>
<feature type="site" description="Increases basicity of active site His" evidence="8">
    <location>
        <position position="138"/>
    </location>
</feature>
<feature type="active site" description="Proton acceptor" evidence="8">
    <location>
        <position position="137"/>
    </location>
</feature>
<gene>
    <name evidence="11" type="ORF">J2787_002357</name>
</gene>
<keyword evidence="3" id="KW-0808">Transferase</keyword>
<dbReference type="PROSITE" id="PS00101">
    <property type="entry name" value="HEXAPEP_TRANSFERASES"/>
    <property type="match status" value="1"/>
</dbReference>